<dbReference type="InterPro" id="IPR049912">
    <property type="entry name" value="CRESS_DNA_REP"/>
</dbReference>
<organism evidence="19">
    <name type="scientific">uncultured virus</name>
    <dbReference type="NCBI Taxonomy" id="340016"/>
    <lineage>
        <taxon>Viruses</taxon>
        <taxon>environmental samples</taxon>
    </lineage>
</organism>
<evidence type="ECO:0000256" key="2">
    <source>
        <dbReference type="ARBA" id="ARBA00004147"/>
    </source>
</evidence>
<protein>
    <recommendedName>
        <fullName evidence="15">ATP-dependent helicase Rep</fullName>
    </recommendedName>
    <alternativeName>
        <fullName evidence="16">RepP</fullName>
    </alternativeName>
</protein>
<dbReference type="GO" id="GO:0046872">
    <property type="term" value="F:metal ion binding"/>
    <property type="evidence" value="ECO:0007669"/>
    <property type="project" value="UniProtKB-KW"/>
</dbReference>
<proteinExistence type="inferred from homology"/>
<evidence type="ECO:0000256" key="12">
    <source>
        <dbReference type="ARBA" id="ARBA00023124"/>
    </source>
</evidence>
<evidence type="ECO:0000256" key="15">
    <source>
        <dbReference type="ARBA" id="ARBA00030754"/>
    </source>
</evidence>
<evidence type="ECO:0000259" key="18">
    <source>
        <dbReference type="PROSITE" id="PS52020"/>
    </source>
</evidence>
<dbReference type="GO" id="GO:0016787">
    <property type="term" value="F:hydrolase activity"/>
    <property type="evidence" value="ECO:0007669"/>
    <property type="project" value="UniProtKB-KW"/>
</dbReference>
<evidence type="ECO:0000256" key="13">
    <source>
        <dbReference type="ARBA" id="ARBA00023125"/>
    </source>
</evidence>
<dbReference type="GO" id="GO:0016779">
    <property type="term" value="F:nucleotidyltransferase activity"/>
    <property type="evidence" value="ECO:0007669"/>
    <property type="project" value="UniProtKB-KW"/>
</dbReference>
<evidence type="ECO:0000256" key="7">
    <source>
        <dbReference type="ARBA" id="ARBA00022722"/>
    </source>
</evidence>
<dbReference type="InterPro" id="IPR000605">
    <property type="entry name" value="Helicase_SF3_ssDNA/RNA_vir"/>
</dbReference>
<dbReference type="GO" id="GO:0006260">
    <property type="term" value="P:DNA replication"/>
    <property type="evidence" value="ECO:0007669"/>
    <property type="project" value="UniProtKB-KW"/>
</dbReference>
<comment type="cofactor">
    <cofactor evidence="1">
        <name>Mn(2+)</name>
        <dbReference type="ChEBI" id="CHEBI:29035"/>
    </cofactor>
</comment>
<dbReference type="Pfam" id="PF02407">
    <property type="entry name" value="Viral_Rep"/>
    <property type="match status" value="1"/>
</dbReference>
<evidence type="ECO:0000313" key="19">
    <source>
        <dbReference type="EMBL" id="AUM61715.1"/>
    </source>
</evidence>
<dbReference type="GO" id="GO:0003677">
    <property type="term" value="F:DNA binding"/>
    <property type="evidence" value="ECO:0007669"/>
    <property type="project" value="UniProtKB-KW"/>
</dbReference>
<name>A0A2K9LUF5_9VIRU</name>
<keyword evidence="6" id="KW-0235">DNA replication</keyword>
<evidence type="ECO:0000256" key="3">
    <source>
        <dbReference type="ARBA" id="ARBA00008545"/>
    </source>
</evidence>
<dbReference type="EMBL" id="KY487821">
    <property type="protein sequence ID" value="AUM61715.1"/>
    <property type="molecule type" value="Genomic_DNA"/>
</dbReference>
<sequence>MAHARVGYCFTYNNYTEDGIIALKGWISSQSKYACFQKEVAPTTGTQHIQGYINLKKKARMTTIQKKLGTLGIQLTLINANGTPAQNRTYCSKEGGSDFWEFGEVNNIGQGKSELSEVCREIINKRPLAEVAYEHPEAWVRNNRGFTSLYNILDEQPDEREMDVVLLFGDAGTGKSTKARMYAKLYGEHYVLGVPSGGNIWFNGYNGEASILIDEFKGWMTPTYLNQLLDGFKMKLPIKGDFVNAKHTHVFITSNFPPEEWWSEKVIWNRESLLRRINHIYEFRGTNHVDAIIKKLK</sequence>
<keyword evidence="8" id="KW-0479">Metal-binding</keyword>
<evidence type="ECO:0000256" key="4">
    <source>
        <dbReference type="ARBA" id="ARBA00022679"/>
    </source>
</evidence>
<keyword evidence="5" id="KW-0548">Nucleotidyltransferase</keyword>
<dbReference type="GO" id="GO:0000166">
    <property type="term" value="F:nucleotide binding"/>
    <property type="evidence" value="ECO:0007669"/>
    <property type="project" value="UniProtKB-KW"/>
</dbReference>
<evidence type="ECO:0000256" key="9">
    <source>
        <dbReference type="ARBA" id="ARBA00022741"/>
    </source>
</evidence>
<dbReference type="InterPro" id="IPR027417">
    <property type="entry name" value="P-loop_NTPase"/>
</dbReference>
<accession>A0A2K9LUF5</accession>
<keyword evidence="10" id="KW-0255">Endonuclease</keyword>
<keyword evidence="4" id="KW-0808">Transferase</keyword>
<keyword evidence="13" id="KW-0238">DNA-binding</keyword>
<evidence type="ECO:0000256" key="5">
    <source>
        <dbReference type="ARBA" id="ARBA00022695"/>
    </source>
</evidence>
<evidence type="ECO:0000256" key="1">
    <source>
        <dbReference type="ARBA" id="ARBA00001936"/>
    </source>
</evidence>
<evidence type="ECO:0000256" key="10">
    <source>
        <dbReference type="ARBA" id="ARBA00022759"/>
    </source>
</evidence>
<evidence type="ECO:0000256" key="14">
    <source>
        <dbReference type="ARBA" id="ARBA00023268"/>
    </source>
</evidence>
<reference evidence="19" key="1">
    <citation type="submission" date="2017-01" db="EMBL/GenBank/DDBJ databases">
        <title>High-throughput sequencing uncovers low homogeneity in the biogeography of single-stranded DNA viruses.</title>
        <authorList>
            <person name="Pearson V.M."/>
            <person name="Rokyta D.R."/>
        </authorList>
    </citation>
    <scope>NUCLEOTIDE SEQUENCE</scope>
</reference>
<keyword evidence="14" id="KW-0511">Multifunctional enzyme</keyword>
<gene>
    <name evidence="19" type="primary">Rep</name>
</gene>
<dbReference type="SUPFAM" id="SSF52540">
    <property type="entry name" value="P-loop containing nucleoside triphosphate hydrolases"/>
    <property type="match status" value="1"/>
</dbReference>
<evidence type="ECO:0000256" key="17">
    <source>
        <dbReference type="ARBA" id="ARBA00049360"/>
    </source>
</evidence>
<dbReference type="Gene3D" id="3.40.1310.20">
    <property type="match status" value="1"/>
</dbReference>
<dbReference type="GO" id="GO:0042025">
    <property type="term" value="C:host cell nucleus"/>
    <property type="evidence" value="ECO:0007669"/>
    <property type="project" value="UniProtKB-SubCell"/>
</dbReference>
<dbReference type="PROSITE" id="PS52020">
    <property type="entry name" value="CRESS_DNA_REP"/>
    <property type="match status" value="1"/>
</dbReference>
<comment type="subcellular location">
    <subcellularLocation>
        <location evidence="2">Host nucleus</location>
    </subcellularLocation>
</comment>
<dbReference type="Gene3D" id="3.40.50.300">
    <property type="entry name" value="P-loop containing nucleotide triphosphate hydrolases"/>
    <property type="match status" value="1"/>
</dbReference>
<feature type="domain" description="CRESS-DNA virus Rep endonuclease" evidence="18">
    <location>
        <begin position="2"/>
        <end position="105"/>
    </location>
</feature>
<keyword evidence="7" id="KW-0540">Nuclease</keyword>
<keyword evidence="9" id="KW-0547">Nucleotide-binding</keyword>
<evidence type="ECO:0000256" key="16">
    <source>
        <dbReference type="ARBA" id="ARBA00032243"/>
    </source>
</evidence>
<keyword evidence="12" id="KW-0190">Covalent protein-DNA linkage</keyword>
<dbReference type="Pfam" id="PF00910">
    <property type="entry name" value="RNA_helicase"/>
    <property type="match status" value="1"/>
</dbReference>
<comment type="catalytic activity">
    <reaction evidence="17">
        <text>ATP + H2O = ADP + phosphate + H(+)</text>
        <dbReference type="Rhea" id="RHEA:13065"/>
        <dbReference type="ChEBI" id="CHEBI:15377"/>
        <dbReference type="ChEBI" id="CHEBI:15378"/>
        <dbReference type="ChEBI" id="CHEBI:30616"/>
        <dbReference type="ChEBI" id="CHEBI:43474"/>
        <dbReference type="ChEBI" id="CHEBI:456216"/>
    </reaction>
</comment>
<evidence type="ECO:0000256" key="11">
    <source>
        <dbReference type="ARBA" id="ARBA00022801"/>
    </source>
</evidence>
<evidence type="ECO:0000256" key="8">
    <source>
        <dbReference type="ARBA" id="ARBA00022723"/>
    </source>
</evidence>
<comment type="similarity">
    <text evidence="3">Belongs to the nanoviruses/circoviruses replication-associated protein family.</text>
</comment>
<keyword evidence="11" id="KW-0378">Hydrolase</keyword>
<dbReference type="GO" id="GO:0004519">
    <property type="term" value="F:endonuclease activity"/>
    <property type="evidence" value="ECO:0007669"/>
    <property type="project" value="UniProtKB-KW"/>
</dbReference>
<evidence type="ECO:0000256" key="6">
    <source>
        <dbReference type="ARBA" id="ARBA00022705"/>
    </source>
</evidence>
<dbReference type="GO" id="GO:0003723">
    <property type="term" value="F:RNA binding"/>
    <property type="evidence" value="ECO:0007669"/>
    <property type="project" value="InterPro"/>
</dbReference>
<dbReference type="GO" id="GO:0003724">
    <property type="term" value="F:RNA helicase activity"/>
    <property type="evidence" value="ECO:0007669"/>
    <property type="project" value="InterPro"/>
</dbReference>